<keyword evidence="3" id="KW-1003">Cell membrane</keyword>
<sequence length="310" mass="31829">MSLLQTGIDALLALGLVWLAWRALACPDLFRGIVLFIAFGLLMALAWVRLEAPDVALAEAAIGAGLTGALLLAALARLHRIAPAGTRADTREAWRNGPALLLVLAGAGLGLAVLSLLPEPAGLQAQVAAELGRSGVSNPVTAVLLNFRGYDTLLEVLVLLLALLAAWSLEAEPPRREAPPGPVLDLLLRLLLPVLVLAAAYLLWAGAHAPGGAFQAGAVLGAAGVLALLAGWRLQPRLTGLPLRLAIAIGPGGFLLVAWALLLAGRPLLEYPPALAGALILLIETLATLSIAATLAVLFQGSRPGAEPPA</sequence>
<evidence type="ECO:0000256" key="4">
    <source>
        <dbReference type="ARBA" id="ARBA00022692"/>
    </source>
</evidence>
<evidence type="ECO:0000256" key="1">
    <source>
        <dbReference type="ARBA" id="ARBA00004651"/>
    </source>
</evidence>
<evidence type="ECO:0000256" key="3">
    <source>
        <dbReference type="ARBA" id="ARBA00022475"/>
    </source>
</evidence>
<evidence type="ECO:0000256" key="7">
    <source>
        <dbReference type="SAM" id="Phobius"/>
    </source>
</evidence>
<feature type="transmembrane region" description="Helical" evidence="7">
    <location>
        <begin position="213"/>
        <end position="231"/>
    </location>
</feature>
<feature type="transmembrane region" description="Helical" evidence="7">
    <location>
        <begin position="6"/>
        <end position="25"/>
    </location>
</feature>
<dbReference type="AlphaFoldDB" id="A0A1Z4VMK0"/>
<dbReference type="Proteomes" id="UP000218765">
    <property type="component" value="Chromosome"/>
</dbReference>
<dbReference type="PANTHER" id="PTHR33932:SF4">
    <property type="entry name" value="NA(+)_H(+) ANTIPORTER SUBUNIT B"/>
    <property type="match status" value="1"/>
</dbReference>
<accession>A0A1Z4VMK0</accession>
<dbReference type="GO" id="GO:0005886">
    <property type="term" value="C:plasma membrane"/>
    <property type="evidence" value="ECO:0007669"/>
    <property type="project" value="UniProtKB-SubCell"/>
</dbReference>
<name>A0A1Z4VMK0_9GAMM</name>
<comment type="subcellular location">
    <subcellularLocation>
        <location evidence="1">Cell membrane</location>
        <topology evidence="1">Multi-pass membrane protein</topology>
    </subcellularLocation>
</comment>
<dbReference type="Pfam" id="PF04039">
    <property type="entry name" value="MnhB"/>
    <property type="match status" value="1"/>
</dbReference>
<dbReference type="InterPro" id="IPR025383">
    <property type="entry name" value="MrpA_C/MbhD"/>
</dbReference>
<feature type="transmembrane region" description="Helical" evidence="7">
    <location>
        <begin position="190"/>
        <end position="207"/>
    </location>
</feature>
<feature type="transmembrane region" description="Helical" evidence="7">
    <location>
        <begin position="152"/>
        <end position="169"/>
    </location>
</feature>
<dbReference type="InterPro" id="IPR007182">
    <property type="entry name" value="MnhB"/>
</dbReference>
<dbReference type="PANTHER" id="PTHR33932">
    <property type="entry name" value="NA(+)/H(+) ANTIPORTER SUBUNIT B"/>
    <property type="match status" value="1"/>
</dbReference>
<comment type="similarity">
    <text evidence="2">Belongs to the CPA3 antiporters (TC 2.A.63) subunit B family.</text>
</comment>
<proteinExistence type="inferred from homology"/>
<evidence type="ECO:0000256" key="2">
    <source>
        <dbReference type="ARBA" id="ARBA00009425"/>
    </source>
</evidence>
<dbReference type="KEGG" id="ttc:FOKN1_0452"/>
<keyword evidence="11" id="KW-1185">Reference proteome</keyword>
<evidence type="ECO:0000259" key="8">
    <source>
        <dbReference type="Pfam" id="PF04039"/>
    </source>
</evidence>
<keyword evidence="6 7" id="KW-0472">Membrane</keyword>
<reference evidence="10 11" key="1">
    <citation type="submission" date="2017-05" db="EMBL/GenBank/DDBJ databases">
        <title>Thiocyanate degradation by Thiohalobacter thiocyanaticus FOKN1.</title>
        <authorList>
            <person name="Oshiki M."/>
            <person name="Fukushima T."/>
            <person name="Kawano S."/>
            <person name="Nakagawa J."/>
        </authorList>
    </citation>
    <scope>NUCLEOTIDE SEQUENCE [LARGE SCALE GENOMIC DNA]</scope>
    <source>
        <strain evidence="10 11">FOKN1</strain>
    </source>
</reference>
<evidence type="ECO:0000259" key="9">
    <source>
        <dbReference type="Pfam" id="PF13244"/>
    </source>
</evidence>
<protein>
    <submittedName>
        <fullName evidence="10">Multisubunit Na+/H+ antiporter, MnhB subunit</fullName>
    </submittedName>
</protein>
<feature type="transmembrane region" description="Helical" evidence="7">
    <location>
        <begin position="56"/>
        <end position="78"/>
    </location>
</feature>
<feature type="transmembrane region" description="Helical" evidence="7">
    <location>
        <begin position="274"/>
        <end position="299"/>
    </location>
</feature>
<feature type="domain" description="MrpA C-terminal/MbhD" evidence="9">
    <location>
        <begin position="15"/>
        <end position="80"/>
    </location>
</feature>
<dbReference type="RefSeq" id="WP_096364311.1">
    <property type="nucleotide sequence ID" value="NZ_AP018052.1"/>
</dbReference>
<dbReference type="OrthoDB" id="2085045at2"/>
<feature type="transmembrane region" description="Helical" evidence="7">
    <location>
        <begin position="99"/>
        <end position="117"/>
    </location>
</feature>
<feature type="transmembrane region" description="Helical" evidence="7">
    <location>
        <begin position="243"/>
        <end position="262"/>
    </location>
</feature>
<keyword evidence="4 7" id="KW-0812">Transmembrane</keyword>
<feature type="transmembrane region" description="Helical" evidence="7">
    <location>
        <begin position="32"/>
        <end position="50"/>
    </location>
</feature>
<dbReference type="InterPro" id="IPR050622">
    <property type="entry name" value="CPA3_antiporter_subunitB"/>
</dbReference>
<evidence type="ECO:0000256" key="6">
    <source>
        <dbReference type="ARBA" id="ARBA00023136"/>
    </source>
</evidence>
<dbReference type="EMBL" id="AP018052">
    <property type="protein sequence ID" value="BAZ92856.1"/>
    <property type="molecule type" value="Genomic_DNA"/>
</dbReference>
<organism evidence="10 11">
    <name type="scientific">Thiohalobacter thiocyanaticus</name>
    <dbReference type="NCBI Taxonomy" id="585455"/>
    <lineage>
        <taxon>Bacteria</taxon>
        <taxon>Pseudomonadati</taxon>
        <taxon>Pseudomonadota</taxon>
        <taxon>Gammaproteobacteria</taxon>
        <taxon>Thiohalobacterales</taxon>
        <taxon>Thiohalobacteraceae</taxon>
        <taxon>Thiohalobacter</taxon>
    </lineage>
</organism>
<evidence type="ECO:0000313" key="11">
    <source>
        <dbReference type="Proteomes" id="UP000218765"/>
    </source>
</evidence>
<dbReference type="Pfam" id="PF13244">
    <property type="entry name" value="MbhD"/>
    <property type="match status" value="1"/>
</dbReference>
<feature type="domain" description="Na+/H+ antiporter MnhB subunit-related protein" evidence="8">
    <location>
        <begin position="184"/>
        <end position="296"/>
    </location>
</feature>
<evidence type="ECO:0000256" key="5">
    <source>
        <dbReference type="ARBA" id="ARBA00022989"/>
    </source>
</evidence>
<keyword evidence="5 7" id="KW-1133">Transmembrane helix</keyword>
<evidence type="ECO:0000313" key="10">
    <source>
        <dbReference type="EMBL" id="BAZ92856.1"/>
    </source>
</evidence>
<gene>
    <name evidence="10" type="ORF">FOKN1_0452</name>
</gene>